<evidence type="ECO:0008006" key="4">
    <source>
        <dbReference type="Google" id="ProtNLM"/>
    </source>
</evidence>
<sequence length="55" mass="6197">MVFIKKIMYSLVSSLVLLMAIGAIVNAATSEDMMDIEFTKEKTEINKQLEDENEA</sequence>
<feature type="signal peptide" evidence="1">
    <location>
        <begin position="1"/>
        <end position="27"/>
    </location>
</feature>
<accession>A0A6I4ZYJ4</accession>
<organism evidence="2 3">
    <name type="scientific">Pontibacillus yanchengensis</name>
    <dbReference type="NCBI Taxonomy" id="462910"/>
    <lineage>
        <taxon>Bacteria</taxon>
        <taxon>Bacillati</taxon>
        <taxon>Bacillota</taxon>
        <taxon>Bacilli</taxon>
        <taxon>Bacillales</taxon>
        <taxon>Bacillaceae</taxon>
        <taxon>Pontibacillus</taxon>
    </lineage>
</organism>
<proteinExistence type="predicted"/>
<dbReference type="EMBL" id="WMEQ01000002">
    <property type="protein sequence ID" value="MYL32863.1"/>
    <property type="molecule type" value="Genomic_DNA"/>
</dbReference>
<evidence type="ECO:0000256" key="1">
    <source>
        <dbReference type="SAM" id="SignalP"/>
    </source>
</evidence>
<evidence type="ECO:0000313" key="2">
    <source>
        <dbReference type="EMBL" id="MYL32863.1"/>
    </source>
</evidence>
<evidence type="ECO:0000313" key="3">
    <source>
        <dbReference type="Proteomes" id="UP000468638"/>
    </source>
</evidence>
<reference evidence="2 3" key="1">
    <citation type="submission" date="2019-11" db="EMBL/GenBank/DDBJ databases">
        <title>Genome sequences of 17 halophilic strains isolated from different environments.</title>
        <authorList>
            <person name="Furrow R.E."/>
        </authorList>
    </citation>
    <scope>NUCLEOTIDE SEQUENCE [LARGE SCALE GENOMIC DNA]</scope>
    <source>
        <strain evidence="2 3">22514_16_FS</strain>
    </source>
</reference>
<feature type="chain" id="PRO_5026093044" description="Secreted protein" evidence="1">
    <location>
        <begin position="28"/>
        <end position="55"/>
    </location>
</feature>
<dbReference type="Proteomes" id="UP000468638">
    <property type="component" value="Unassembled WGS sequence"/>
</dbReference>
<keyword evidence="1" id="KW-0732">Signal</keyword>
<name>A0A6I4ZYJ4_9BACI</name>
<protein>
    <recommendedName>
        <fullName evidence="4">Secreted protein</fullName>
    </recommendedName>
</protein>
<dbReference type="AlphaFoldDB" id="A0A6I4ZYJ4"/>
<comment type="caution">
    <text evidence="2">The sequence shown here is derived from an EMBL/GenBank/DDBJ whole genome shotgun (WGS) entry which is preliminary data.</text>
</comment>
<gene>
    <name evidence="2" type="ORF">GLW05_04550</name>
</gene>